<dbReference type="GO" id="GO:0006261">
    <property type="term" value="P:DNA-templated DNA replication"/>
    <property type="evidence" value="ECO:0007669"/>
    <property type="project" value="UniProtKB-UniRule"/>
</dbReference>
<dbReference type="NCBIfam" id="NF004044">
    <property type="entry name" value="PRK05561.1"/>
    <property type="match status" value="1"/>
</dbReference>
<keyword evidence="6 9" id="KW-0238">DNA-binding</keyword>
<comment type="function">
    <text evidence="9">A type II topoisomerase that negatively supercoils closed circular double-stranded (ds) DNA in an ATP-dependent manner to modulate DNA topology and maintain chromosomes in an underwound state. Negative supercoiling favors strand separation, and DNA replication, transcription, recombination and repair, all of which involve strand separation. Also able to catalyze the interconversion of other topological isomers of dsDNA rings, including catenanes and knotted rings. Type II topoisomerases break and join 2 DNA strands simultaneously in an ATP-dependent manner.</text>
</comment>
<dbReference type="InterPro" id="IPR006691">
    <property type="entry name" value="GyrA/parC_rep"/>
</dbReference>
<sequence length="848" mass="94736">MDKVSDYNVIDTDVEAIMKESFIQYSMAVIVSRALPDVRDGLKPVHRRILYTMYENGLTPDQAYRKCADTVGSVLGKYHPHGDASVYDALVRLAQKFSMRYPLVDGHGNFGSVDGDPPAAYRYTEAKMAKMSVNMLTDINKTTVDFQSNYDDRLKEPVVLPSRFPNLLCNGSVGIAVGMATNIPPHNLHEVIEGMKTVMKNPDCTLDELMQSIKGPDFPTGGIIMGRSGIRAAYGTGRGKITLRSKTSIEEIKGRNCIIVTEIPYMVNKARLVESIADLVKEKRIDGIHYINDESGKDGMRIVIELKKDANPQVVLNKLFSYTQLQDTVGVIMLALVNGIPKVLTLKEMLEQYIDFQVDVITRRTKFDLNKAKEREHILKGLVIALDNIDEVIEIMKTSKNIPEAKQRLNQRFGLTDIQADHIANMTLGRLTGMERQKIIDELAEIEVKIADLEDILANHQRILDIIIEEVEAIQDKFGDERRTQIENVSGEVDIEDLIPVEESVVTYTNAGYIKRMPVSEYKAQKRGGRGVTGMKQREDDYIDELQTCSSHDNILFISNKGIMYKLKCYELPEGSKASRGTNIVNLLELGEGEKIAAMIKTADFDEGKYIVMVTKNGKIKRTPLTSYRNVRKNGLIAIGLDEGDEIAGVRMTFGDNEVIVATHNGYAIRIRETDIREMSRVAHGVKAIKLRGSDYVVSMARVREGASVLTVAENGLGRRVPLESYKVQNRGGYGLMNYKSGGVCGIKVVDDEDDIIMISTDGIVIRIRACDISMMSRYSRGVRLMRVGEDGRVVSFTRTEHDDDVETAEVEKATAEEIAEAQAEENAEVIEDNTESVENEDSENTEE</sequence>
<keyword evidence="7 9" id="KW-0413">Isomerase</keyword>
<evidence type="ECO:0000256" key="2">
    <source>
        <dbReference type="ARBA" id="ARBA00008263"/>
    </source>
</evidence>
<comment type="subunit">
    <text evidence="8">Heterotetramer composed of ParC and ParE.</text>
</comment>
<dbReference type="InterPro" id="IPR013760">
    <property type="entry name" value="Topo_IIA-like_dom_sf"/>
</dbReference>
<dbReference type="InterPro" id="IPR002205">
    <property type="entry name" value="Topo_IIA_dom_A"/>
</dbReference>
<dbReference type="Gene3D" id="3.30.1360.40">
    <property type="match status" value="1"/>
</dbReference>
<keyword evidence="9" id="KW-0963">Cytoplasm</keyword>
<dbReference type="Proteomes" id="UP001208131">
    <property type="component" value="Unassembled WGS sequence"/>
</dbReference>
<proteinExistence type="inferred from homology"/>
<feature type="region of interest" description="Disordered" evidence="12">
    <location>
        <begin position="820"/>
        <end position="848"/>
    </location>
</feature>
<dbReference type="PANTHER" id="PTHR43493">
    <property type="entry name" value="DNA GYRASE/TOPOISOMERASE SUBUNIT A"/>
    <property type="match status" value="1"/>
</dbReference>
<evidence type="ECO:0000256" key="5">
    <source>
        <dbReference type="ARBA" id="ARBA00023029"/>
    </source>
</evidence>
<dbReference type="FunFam" id="2.120.10.90:FF:000005">
    <property type="entry name" value="DNA topoisomerase 4 subunit A"/>
    <property type="match status" value="1"/>
</dbReference>
<evidence type="ECO:0000256" key="9">
    <source>
        <dbReference type="HAMAP-Rule" id="MF_01897"/>
    </source>
</evidence>
<dbReference type="GO" id="GO:0005737">
    <property type="term" value="C:cytoplasm"/>
    <property type="evidence" value="ECO:0007669"/>
    <property type="project" value="UniProtKB-SubCell"/>
</dbReference>
<dbReference type="Gene3D" id="1.10.268.10">
    <property type="entry name" value="Topoisomerase, domain 3"/>
    <property type="match status" value="1"/>
</dbReference>
<comment type="catalytic activity">
    <reaction evidence="1 9 10">
        <text>ATP-dependent breakage, passage and rejoining of double-stranded DNA.</text>
        <dbReference type="EC" id="5.6.2.2"/>
    </reaction>
</comment>
<dbReference type="GO" id="GO:0034335">
    <property type="term" value="F:DNA negative supercoiling activity"/>
    <property type="evidence" value="ECO:0007669"/>
    <property type="project" value="UniProtKB-ARBA"/>
</dbReference>
<comment type="subunit">
    <text evidence="9">Heterotetramer, composed of two GyrA and two GyrB chains. In the heterotetramer, GyrA contains the active site tyrosine that forms a transient covalent intermediate with DNA, while GyrB binds cofactors and catalyzes ATP hydrolysis.</text>
</comment>
<feature type="short sequence motif" description="GyrA-box" evidence="9">
    <location>
        <begin position="525"/>
        <end position="531"/>
    </location>
</feature>
<evidence type="ECO:0000256" key="3">
    <source>
        <dbReference type="ARBA" id="ARBA00022741"/>
    </source>
</evidence>
<comment type="caution">
    <text evidence="14">The sequence shown here is derived from an EMBL/GenBank/DDBJ whole genome shotgun (WGS) entry which is preliminary data.</text>
</comment>
<keyword evidence="4 9" id="KW-0067">ATP-binding</keyword>
<comment type="subcellular location">
    <subcellularLocation>
        <location evidence="9">Cytoplasm</location>
    </subcellularLocation>
</comment>
<feature type="active site" description="O-(5'-phospho-DNA)-tyrosine intermediate" evidence="9 10">
    <location>
        <position position="123"/>
    </location>
</feature>
<dbReference type="PROSITE" id="PS52040">
    <property type="entry name" value="TOPO_IIA"/>
    <property type="match status" value="1"/>
</dbReference>
<dbReference type="InterPro" id="IPR050220">
    <property type="entry name" value="Type_II_DNA_Topoisomerases"/>
</dbReference>
<dbReference type="HAMAP" id="MF_01897">
    <property type="entry name" value="GyrA"/>
    <property type="match status" value="1"/>
</dbReference>
<evidence type="ECO:0000313" key="15">
    <source>
        <dbReference type="Proteomes" id="UP001208131"/>
    </source>
</evidence>
<dbReference type="Gene3D" id="2.120.10.90">
    <property type="entry name" value="DNA gyrase/topoisomerase IV, subunit A, C-terminal"/>
    <property type="match status" value="1"/>
</dbReference>
<keyword evidence="3 9" id="KW-0547">Nucleotide-binding</keyword>
<dbReference type="NCBIfam" id="TIGR01063">
    <property type="entry name" value="gyrA"/>
    <property type="match status" value="1"/>
</dbReference>
<evidence type="ECO:0000256" key="1">
    <source>
        <dbReference type="ARBA" id="ARBA00000185"/>
    </source>
</evidence>
<accession>A0AAE3LHP4</accession>
<evidence type="ECO:0000256" key="7">
    <source>
        <dbReference type="ARBA" id="ARBA00023235"/>
    </source>
</evidence>
<feature type="domain" description="Topo IIA-type catalytic" evidence="13">
    <location>
        <begin position="35"/>
        <end position="498"/>
    </location>
</feature>
<dbReference type="EC" id="5.6.2.2" evidence="9"/>
<organism evidence="14 15">
    <name type="scientific">Hominimerdicola aceti</name>
    <dbReference type="NCBI Taxonomy" id="2981726"/>
    <lineage>
        <taxon>Bacteria</taxon>
        <taxon>Bacillati</taxon>
        <taxon>Bacillota</taxon>
        <taxon>Clostridia</taxon>
        <taxon>Eubacteriales</taxon>
        <taxon>Oscillospiraceae</taxon>
        <taxon>Hominimerdicola</taxon>
    </lineage>
</organism>
<dbReference type="FunFam" id="3.90.199.10:FF:000001">
    <property type="entry name" value="DNA gyrase subunit A"/>
    <property type="match status" value="1"/>
</dbReference>
<dbReference type="Pfam" id="PF00521">
    <property type="entry name" value="DNA_topoisoIV"/>
    <property type="match status" value="1"/>
</dbReference>
<dbReference type="PANTHER" id="PTHR43493:SF5">
    <property type="entry name" value="DNA GYRASE SUBUNIT A, CHLOROPLASTIC_MITOCHONDRIAL"/>
    <property type="match status" value="1"/>
</dbReference>
<dbReference type="InterPro" id="IPR005743">
    <property type="entry name" value="GyrA"/>
</dbReference>
<dbReference type="CDD" id="cd00187">
    <property type="entry name" value="TOP4c"/>
    <property type="match status" value="1"/>
</dbReference>
<comment type="similarity">
    <text evidence="2 9">Belongs to the type II topoisomerase GyrA/ParC subunit family.</text>
</comment>
<keyword evidence="11" id="KW-0175">Coiled coil</keyword>
<comment type="miscellaneous">
    <text evidence="9">Few gyrases are as efficient as E.coli at forming negative supercoils. Not all organisms have 2 type II topoisomerases; in organisms with a single type II topoisomerase this enzyme also has to decatenate newly replicated chromosomes.</text>
</comment>
<dbReference type="GO" id="GO:0003677">
    <property type="term" value="F:DNA binding"/>
    <property type="evidence" value="ECO:0007669"/>
    <property type="project" value="UniProtKB-UniRule"/>
</dbReference>
<name>A0AAE3LHP4_9FIRM</name>
<dbReference type="GO" id="GO:0005694">
    <property type="term" value="C:chromosome"/>
    <property type="evidence" value="ECO:0007669"/>
    <property type="project" value="InterPro"/>
</dbReference>
<dbReference type="InterPro" id="IPR013757">
    <property type="entry name" value="Topo_IIA_A_a_sf"/>
</dbReference>
<dbReference type="SUPFAM" id="SSF101904">
    <property type="entry name" value="GyrA/ParC C-terminal domain-like"/>
    <property type="match status" value="1"/>
</dbReference>
<dbReference type="SMART" id="SM00434">
    <property type="entry name" value="TOP4c"/>
    <property type="match status" value="1"/>
</dbReference>
<dbReference type="GO" id="GO:0005524">
    <property type="term" value="F:ATP binding"/>
    <property type="evidence" value="ECO:0007669"/>
    <property type="project" value="UniProtKB-UniRule"/>
</dbReference>
<evidence type="ECO:0000256" key="12">
    <source>
        <dbReference type="SAM" id="MobiDB-lite"/>
    </source>
</evidence>
<evidence type="ECO:0000259" key="13">
    <source>
        <dbReference type="PROSITE" id="PS52040"/>
    </source>
</evidence>
<dbReference type="InterPro" id="IPR013758">
    <property type="entry name" value="Topo_IIA_A/C_ab"/>
</dbReference>
<dbReference type="Gene3D" id="3.90.199.10">
    <property type="entry name" value="Topoisomerase II, domain 5"/>
    <property type="match status" value="1"/>
</dbReference>
<dbReference type="FunFam" id="3.30.1360.40:FF:000002">
    <property type="entry name" value="DNA gyrase subunit A"/>
    <property type="match status" value="1"/>
</dbReference>
<gene>
    <name evidence="9 14" type="primary">gyrA</name>
    <name evidence="14" type="ORF">OCV57_08470</name>
</gene>
<dbReference type="NCBIfam" id="NF004043">
    <property type="entry name" value="PRK05560.1"/>
    <property type="match status" value="1"/>
</dbReference>
<dbReference type="InterPro" id="IPR035516">
    <property type="entry name" value="Gyrase/topoIV_suA_C"/>
</dbReference>
<reference evidence="14 15" key="1">
    <citation type="journal article" date="2021" name="ISME Commun">
        <title>Automated analysis of genomic sequences facilitates high-throughput and comprehensive description of bacteria.</title>
        <authorList>
            <person name="Hitch T.C.A."/>
        </authorList>
    </citation>
    <scope>NUCLEOTIDE SEQUENCE [LARGE SCALE GENOMIC DNA]</scope>
    <source>
        <strain evidence="14 15">Sanger_31</strain>
    </source>
</reference>
<evidence type="ECO:0000256" key="11">
    <source>
        <dbReference type="SAM" id="Coils"/>
    </source>
</evidence>
<dbReference type="GO" id="GO:0006265">
    <property type="term" value="P:DNA topological change"/>
    <property type="evidence" value="ECO:0007669"/>
    <property type="project" value="UniProtKB-UniRule"/>
</dbReference>
<dbReference type="EMBL" id="JAOQJZ010000007">
    <property type="protein sequence ID" value="MCU6705959.1"/>
    <property type="molecule type" value="Genomic_DNA"/>
</dbReference>
<keyword evidence="15" id="KW-1185">Reference proteome</keyword>
<evidence type="ECO:0000256" key="4">
    <source>
        <dbReference type="ARBA" id="ARBA00022840"/>
    </source>
</evidence>
<evidence type="ECO:0000256" key="10">
    <source>
        <dbReference type="PROSITE-ProRule" id="PRU01384"/>
    </source>
</evidence>
<evidence type="ECO:0000313" key="14">
    <source>
        <dbReference type="EMBL" id="MCU6705959.1"/>
    </source>
</evidence>
<dbReference type="Pfam" id="PF03989">
    <property type="entry name" value="DNA_gyraseA_C"/>
    <property type="match status" value="6"/>
</dbReference>
<evidence type="ECO:0000256" key="6">
    <source>
        <dbReference type="ARBA" id="ARBA00023125"/>
    </source>
</evidence>
<feature type="coiled-coil region" evidence="11">
    <location>
        <begin position="436"/>
        <end position="477"/>
    </location>
</feature>
<evidence type="ECO:0000256" key="8">
    <source>
        <dbReference type="ARBA" id="ARBA00063644"/>
    </source>
</evidence>
<protein>
    <recommendedName>
        <fullName evidence="9">DNA gyrase subunit A</fullName>
        <ecNumber evidence="9">5.6.2.2</ecNumber>
    </recommendedName>
</protein>
<dbReference type="SUPFAM" id="SSF56719">
    <property type="entry name" value="Type II DNA topoisomerase"/>
    <property type="match status" value="1"/>
</dbReference>
<dbReference type="FunFam" id="1.10.268.10:FF:000001">
    <property type="entry name" value="DNA gyrase subunit A"/>
    <property type="match status" value="1"/>
</dbReference>
<dbReference type="GO" id="GO:0009330">
    <property type="term" value="C:DNA topoisomerase type II (double strand cut, ATP-hydrolyzing) complex"/>
    <property type="evidence" value="ECO:0007669"/>
    <property type="project" value="TreeGrafter"/>
</dbReference>
<dbReference type="AlphaFoldDB" id="A0AAE3LHP4"/>
<keyword evidence="5 9" id="KW-0799">Topoisomerase</keyword>